<dbReference type="InterPro" id="IPR038740">
    <property type="entry name" value="BioF2-like_GNAT_dom"/>
</dbReference>
<sequence>MNRRIVEVNDVAQLARYASAWDDLHARTPDATFFQTWEWLAVSWKHFPRRQKLRLIVVLEEDVPVGFVPFCVREQTYRVGNLRVLSYPLEDWGPFFGPVGVDHVACFRLAIEHVLQSGCDWDLIDLRYLREQCESFGELRGVLSNRRQVFYDRPRMVAPVVELHGDWDAYVAAKSKNWRRTMRRERSQIDKLGEVRLESYRTDPAAGQIDTRPDLWSDCLQAAQRSWQATSSLGAAFCSPAVLPVLEELHQVACRRGMIDMNVLYLNDSPVAFLYSYYCRGEVYALRSGYDASCPATGLGTVLLYEVVRRSFEQGDHRINLGPGTQDYKMRFATDAWRAINFTHYSTWSLRSQTLRLRTAVDSYLPGFDARCQKRLVT</sequence>
<feature type="domain" description="BioF2-like acetyltransferase" evidence="1">
    <location>
        <begin position="178"/>
        <end position="329"/>
    </location>
</feature>
<protein>
    <recommendedName>
        <fullName evidence="1">BioF2-like acetyltransferase domain-containing protein</fullName>
    </recommendedName>
</protein>
<comment type="caution">
    <text evidence="2">The sequence shown here is derived from an EMBL/GenBank/DDBJ whole genome shotgun (WGS) entry which is preliminary data.</text>
</comment>
<dbReference type="OrthoDB" id="286168at2"/>
<dbReference type="Gene3D" id="3.40.630.30">
    <property type="match status" value="1"/>
</dbReference>
<evidence type="ECO:0000313" key="3">
    <source>
        <dbReference type="Proteomes" id="UP000237819"/>
    </source>
</evidence>
<proteinExistence type="predicted"/>
<dbReference type="SUPFAM" id="SSF55729">
    <property type="entry name" value="Acyl-CoA N-acyltransferases (Nat)"/>
    <property type="match status" value="1"/>
</dbReference>
<dbReference type="EMBL" id="PUHZ01000007">
    <property type="protein sequence ID" value="PQO46910.1"/>
    <property type="molecule type" value="Genomic_DNA"/>
</dbReference>
<dbReference type="InterPro" id="IPR016181">
    <property type="entry name" value="Acyl_CoA_acyltransferase"/>
</dbReference>
<reference evidence="2 3" key="1">
    <citation type="submission" date="2018-02" db="EMBL/GenBank/DDBJ databases">
        <title>Comparative genomes isolates from brazilian mangrove.</title>
        <authorList>
            <person name="Araujo J.E."/>
            <person name="Taketani R.G."/>
            <person name="Silva M.C.P."/>
            <person name="Loureco M.V."/>
            <person name="Andreote F.D."/>
        </authorList>
    </citation>
    <scope>NUCLEOTIDE SEQUENCE [LARGE SCALE GENOMIC DNA]</scope>
    <source>
        <strain evidence="2 3">Nap-Phe MGV</strain>
    </source>
</reference>
<dbReference type="AlphaFoldDB" id="A0A2S8GR58"/>
<accession>A0A2S8GR58</accession>
<dbReference type="Proteomes" id="UP000237819">
    <property type="component" value="Unassembled WGS sequence"/>
</dbReference>
<dbReference type="Pfam" id="PF13480">
    <property type="entry name" value="Acetyltransf_6"/>
    <property type="match status" value="1"/>
</dbReference>
<organism evidence="2 3">
    <name type="scientific">Blastopirellula marina</name>
    <dbReference type="NCBI Taxonomy" id="124"/>
    <lineage>
        <taxon>Bacteria</taxon>
        <taxon>Pseudomonadati</taxon>
        <taxon>Planctomycetota</taxon>
        <taxon>Planctomycetia</taxon>
        <taxon>Pirellulales</taxon>
        <taxon>Pirellulaceae</taxon>
        <taxon>Blastopirellula</taxon>
    </lineage>
</organism>
<name>A0A2S8GR58_9BACT</name>
<gene>
    <name evidence="2" type="ORF">C5Y93_07090</name>
</gene>
<dbReference type="RefSeq" id="WP_105334709.1">
    <property type="nucleotide sequence ID" value="NZ_PUHZ01000007.1"/>
</dbReference>
<evidence type="ECO:0000259" key="1">
    <source>
        <dbReference type="Pfam" id="PF13480"/>
    </source>
</evidence>
<evidence type="ECO:0000313" key="2">
    <source>
        <dbReference type="EMBL" id="PQO46910.1"/>
    </source>
</evidence>